<dbReference type="EMBL" id="CZPT02001525">
    <property type="protein sequence ID" value="SCU70777.1"/>
    <property type="molecule type" value="Genomic_DNA"/>
</dbReference>
<evidence type="ECO:0000256" key="1">
    <source>
        <dbReference type="ARBA" id="ARBA00022614"/>
    </source>
</evidence>
<dbReference type="PROSITE" id="PS51450">
    <property type="entry name" value="LRR"/>
    <property type="match status" value="2"/>
</dbReference>
<feature type="compositionally biased region" description="Basic and acidic residues" evidence="4">
    <location>
        <begin position="246"/>
        <end position="258"/>
    </location>
</feature>
<evidence type="ECO:0000313" key="6">
    <source>
        <dbReference type="Proteomes" id="UP000195570"/>
    </source>
</evidence>
<dbReference type="SUPFAM" id="SSF52075">
    <property type="entry name" value="Outer arm dynein light chain 1"/>
    <property type="match status" value="1"/>
</dbReference>
<dbReference type="Gene3D" id="3.80.10.10">
    <property type="entry name" value="Ribonuclease Inhibitor"/>
    <property type="match status" value="2"/>
</dbReference>
<evidence type="ECO:0000256" key="2">
    <source>
        <dbReference type="ARBA" id="ARBA00022737"/>
    </source>
</evidence>
<dbReference type="InterPro" id="IPR003591">
    <property type="entry name" value="Leu-rich_rpt_typical-subtyp"/>
</dbReference>
<dbReference type="Pfam" id="PF12799">
    <property type="entry name" value="LRR_4"/>
    <property type="match status" value="2"/>
</dbReference>
<dbReference type="AlphaFoldDB" id="A0A1G4IEQ6"/>
<dbReference type="PANTHER" id="PTHR15454">
    <property type="entry name" value="NISCHARIN RELATED"/>
    <property type="match status" value="1"/>
</dbReference>
<feature type="region of interest" description="Disordered" evidence="4">
    <location>
        <begin position="444"/>
        <end position="463"/>
    </location>
</feature>
<feature type="coiled-coil region" evidence="3">
    <location>
        <begin position="344"/>
        <end position="385"/>
    </location>
</feature>
<feature type="region of interest" description="Disordered" evidence="4">
    <location>
        <begin position="296"/>
        <end position="315"/>
    </location>
</feature>
<dbReference type="SMART" id="SM00369">
    <property type="entry name" value="LRR_TYP"/>
    <property type="match status" value="4"/>
</dbReference>
<dbReference type="InterPro" id="IPR032675">
    <property type="entry name" value="LRR_dom_sf"/>
</dbReference>
<protein>
    <submittedName>
        <fullName evidence="5">Leucine-rich repeat protein (LRRP), putative</fullName>
    </submittedName>
</protein>
<feature type="region of interest" description="Disordered" evidence="4">
    <location>
        <begin position="204"/>
        <end position="258"/>
    </location>
</feature>
<keyword evidence="1" id="KW-0433">Leucine-rich repeat</keyword>
<evidence type="ECO:0000256" key="3">
    <source>
        <dbReference type="SAM" id="Coils"/>
    </source>
</evidence>
<gene>
    <name evidence="5" type="ORF">TEOVI_000235200</name>
</gene>
<evidence type="ECO:0000256" key="4">
    <source>
        <dbReference type="SAM" id="MobiDB-lite"/>
    </source>
</evidence>
<dbReference type="PANTHER" id="PTHR15454:SF56">
    <property type="entry name" value="PROTEIN PHOSPHATASE 1 REGULATORY SUBUNIT 7-RELATED"/>
    <property type="match status" value="1"/>
</dbReference>
<accession>A0A1G4IEQ6</accession>
<dbReference type="InterPro" id="IPR025875">
    <property type="entry name" value="Leu-rich_rpt_4"/>
</dbReference>
<sequence length="544" mass="58609">MKIDLSHRNINKFDSSAFCSEDEKEILCSIEQLDLSHNNIPSLGSLHSLTALTVLDVSHNNLMSLRPVPTTLRQLDASFNALRDLDGVAQLPRLEVLVVTNNHVTSLLGLPPTLLTLDVSANMLSSFTGVEKCTNLREVQARHNVVRSAEGLVSLRGLRSLKTLALAGNPVASSRRHFLAVQAVLPPSIATIDFPSTAAVLVSTSHSDTPPLRDATHLPGHSTDAHDATAFKSSSSSTAETEVSEEGNREKRVSSHKEEGWECSKEVLAYTMHTQSALEEVNNLGCRTAYTSVDVSQDTSDGRTSPQPIHSDPTQSVAECYEEDPMEYVLRHLQSELRCCQMTCESYEKANGELHRRVQALEHTNGKLADENAALLERLQKMQRTLDCVLSPPPGRNNFAGTFDGTRGVGEHGTVPSLSSHEHTSGIFNERAGATRDAVAHAKLNGSPSRSGKTAVGVASTKKAETRQGARSLAKLLMAVVPQPKAGTGPSQHCSVVDRSTNNNKSINNSSHCYSSTQSPFASDASCLTKSMNVSASGDADFEN</sequence>
<dbReference type="VEuPathDB" id="TriTrypDB:TEOVI_000235200"/>
<dbReference type="RefSeq" id="XP_067081537.1">
    <property type="nucleotide sequence ID" value="XM_067225436.1"/>
</dbReference>
<keyword evidence="2" id="KW-0677">Repeat</keyword>
<proteinExistence type="predicted"/>
<dbReference type="InterPro" id="IPR001611">
    <property type="entry name" value="Leu-rich_rpt"/>
</dbReference>
<reference evidence="5" key="1">
    <citation type="submission" date="2016-09" db="EMBL/GenBank/DDBJ databases">
        <authorList>
            <person name="Hebert L."/>
            <person name="Moumen B."/>
        </authorList>
    </citation>
    <scope>NUCLEOTIDE SEQUENCE [LARGE SCALE GENOMIC DNA]</scope>
    <source>
        <strain evidence="5">OVI</strain>
    </source>
</reference>
<organism evidence="5 6">
    <name type="scientific">Trypanosoma equiperdum</name>
    <dbReference type="NCBI Taxonomy" id="5694"/>
    <lineage>
        <taxon>Eukaryota</taxon>
        <taxon>Discoba</taxon>
        <taxon>Euglenozoa</taxon>
        <taxon>Kinetoplastea</taxon>
        <taxon>Metakinetoplastina</taxon>
        <taxon>Trypanosomatida</taxon>
        <taxon>Trypanosomatidae</taxon>
        <taxon>Trypanosoma</taxon>
    </lineage>
</organism>
<evidence type="ECO:0000313" key="5">
    <source>
        <dbReference type="EMBL" id="SCU70777.1"/>
    </source>
</evidence>
<comment type="caution">
    <text evidence="5">The sequence shown here is derived from an EMBL/GenBank/DDBJ whole genome shotgun (WGS) entry which is preliminary data.</text>
</comment>
<dbReference type="PRINTS" id="PR00019">
    <property type="entry name" value="LEURICHRPT"/>
</dbReference>
<feature type="compositionally biased region" description="Low complexity" evidence="4">
    <location>
        <begin position="230"/>
        <end position="241"/>
    </location>
</feature>
<dbReference type="GeneID" id="92376292"/>
<name>A0A1G4IEQ6_TRYEQ</name>
<keyword evidence="6" id="KW-1185">Reference proteome</keyword>
<dbReference type="GO" id="GO:0005737">
    <property type="term" value="C:cytoplasm"/>
    <property type="evidence" value="ECO:0007669"/>
    <property type="project" value="TreeGrafter"/>
</dbReference>
<keyword evidence="3" id="KW-0175">Coiled coil</keyword>
<dbReference type="Proteomes" id="UP000195570">
    <property type="component" value="Unassembled WGS sequence"/>
</dbReference>